<sequence length="546" mass="61755">MPRPDDLQVRNLDNGTTGSIMESKYSPDYDHLASKASQPDSLYDESRLKEADSQVEIPRGANLTFSGITEFSVAKDAQSNQYAVYTLVVRSDAAVPPSWRVYRRYQEFRNLSDALRTEGFRVPVLPPKKLIGTLDPDFLSERQSELESWLHQLNEYYQMDEAGAKDPQTSSNYRKFLTQMANQPPFPMERSSGKGGGESKEAEELDANQKVSIDDFKLVKVIGKGSFGKVTLVEHNATGRMFAMKVLKKANVVKRKQVEHTRTERRVLGTINHPFIVHLHFAFQTEAKLFFVLDYCPGGELFFHLSRMKKMPEHMARFYTAEITLALEELHANGIVYRDLKPENILLDEIGHVKLADFGLAKEGIDSTVEGAKSLCGTPEYLSPEILDRKGHGTASDWWNLGMVLFEMLTGLPPWYTTDRQKLFDSLRNAPLTFPYHVSRTAQSIIRGMLTRDPSERLGGKVGAEELKSHPFFAAIDWDALMSKRLMPPFNPCSKSDGKDTANFEREFTNMPTESVDMTNRQNRVASETFDGFTFEEKSALDVGES</sequence>
<dbReference type="PROSITE" id="PS00108">
    <property type="entry name" value="PROTEIN_KINASE_ST"/>
    <property type="match status" value="1"/>
</dbReference>
<dbReference type="InterPro" id="IPR000719">
    <property type="entry name" value="Prot_kinase_dom"/>
</dbReference>
<dbReference type="CDD" id="cd05123">
    <property type="entry name" value="STKc_AGC"/>
    <property type="match status" value="1"/>
</dbReference>
<feature type="binding site" evidence="8">
    <location>
        <position position="245"/>
    </location>
    <ligand>
        <name>ATP</name>
        <dbReference type="ChEBI" id="CHEBI:30616"/>
    </ligand>
</feature>
<evidence type="ECO:0000256" key="6">
    <source>
        <dbReference type="ARBA" id="ARBA00022777"/>
    </source>
</evidence>
<evidence type="ECO:0000259" key="10">
    <source>
        <dbReference type="PROSITE" id="PS50011"/>
    </source>
</evidence>
<dbReference type="GO" id="GO:0035091">
    <property type="term" value="F:phosphatidylinositol binding"/>
    <property type="evidence" value="ECO:0007669"/>
    <property type="project" value="InterPro"/>
</dbReference>
<evidence type="ECO:0000313" key="14">
    <source>
        <dbReference type="Proteomes" id="UP001165160"/>
    </source>
</evidence>
<dbReference type="Gene3D" id="3.30.1520.10">
    <property type="entry name" value="Phox-like domain"/>
    <property type="match status" value="1"/>
</dbReference>
<evidence type="ECO:0000256" key="9">
    <source>
        <dbReference type="SAM" id="MobiDB-lite"/>
    </source>
</evidence>
<evidence type="ECO:0000256" key="3">
    <source>
        <dbReference type="ARBA" id="ARBA00022553"/>
    </source>
</evidence>
<dbReference type="Pfam" id="PF00787">
    <property type="entry name" value="PX"/>
    <property type="match status" value="1"/>
</dbReference>
<feature type="domain" description="AGC-kinase C-terminal" evidence="12">
    <location>
        <begin position="474"/>
        <end position="545"/>
    </location>
</feature>
<dbReference type="Pfam" id="PF00069">
    <property type="entry name" value="Pkinase"/>
    <property type="match status" value="1"/>
</dbReference>
<dbReference type="PANTHER" id="PTHR24351">
    <property type="entry name" value="RIBOSOMAL PROTEIN S6 KINASE"/>
    <property type="match status" value="1"/>
</dbReference>
<keyword evidence="2" id="KW-0723">Serine/threonine-protein kinase</keyword>
<name>A0A9W7EWH5_9STRA</name>
<keyword evidence="3" id="KW-0597">Phosphoprotein</keyword>
<feature type="domain" description="Protein kinase" evidence="10">
    <location>
        <begin position="216"/>
        <end position="473"/>
    </location>
</feature>
<evidence type="ECO:0000256" key="4">
    <source>
        <dbReference type="ARBA" id="ARBA00022679"/>
    </source>
</evidence>
<feature type="compositionally biased region" description="Polar residues" evidence="9">
    <location>
        <begin position="11"/>
        <end position="20"/>
    </location>
</feature>
<evidence type="ECO:0000256" key="2">
    <source>
        <dbReference type="ARBA" id="ARBA00022527"/>
    </source>
</evidence>
<dbReference type="PROSITE" id="PS50011">
    <property type="entry name" value="PROTEIN_KINASE_DOM"/>
    <property type="match status" value="1"/>
</dbReference>
<dbReference type="FunFam" id="3.30.200.20:FF:000537">
    <property type="entry name" value="Non-specific serine/threonine protein kinase"/>
    <property type="match status" value="1"/>
</dbReference>
<dbReference type="SUPFAM" id="SSF56112">
    <property type="entry name" value="Protein kinase-like (PK-like)"/>
    <property type="match status" value="1"/>
</dbReference>
<keyword evidence="4" id="KW-0808">Transferase</keyword>
<evidence type="ECO:0000256" key="1">
    <source>
        <dbReference type="ARBA" id="ARBA00009903"/>
    </source>
</evidence>
<feature type="domain" description="PX" evidence="11">
    <location>
        <begin position="63"/>
        <end position="184"/>
    </location>
</feature>
<dbReference type="AlphaFoldDB" id="A0A9W7EWH5"/>
<dbReference type="PROSITE" id="PS50195">
    <property type="entry name" value="PX"/>
    <property type="match status" value="1"/>
</dbReference>
<evidence type="ECO:0000256" key="7">
    <source>
        <dbReference type="ARBA" id="ARBA00022840"/>
    </source>
</evidence>
<dbReference type="PROSITE" id="PS00107">
    <property type="entry name" value="PROTEIN_KINASE_ATP"/>
    <property type="match status" value="1"/>
</dbReference>
<dbReference type="InterPro" id="IPR011009">
    <property type="entry name" value="Kinase-like_dom_sf"/>
</dbReference>
<dbReference type="SMART" id="SM00133">
    <property type="entry name" value="S_TK_X"/>
    <property type="match status" value="1"/>
</dbReference>
<keyword evidence="5 8" id="KW-0547">Nucleotide-binding</keyword>
<dbReference type="GO" id="GO:0004674">
    <property type="term" value="F:protein serine/threonine kinase activity"/>
    <property type="evidence" value="ECO:0007669"/>
    <property type="project" value="UniProtKB-KW"/>
</dbReference>
<dbReference type="GO" id="GO:0005524">
    <property type="term" value="F:ATP binding"/>
    <property type="evidence" value="ECO:0007669"/>
    <property type="project" value="UniProtKB-UniRule"/>
</dbReference>
<evidence type="ECO:0000256" key="5">
    <source>
        <dbReference type="ARBA" id="ARBA00022741"/>
    </source>
</evidence>
<dbReference type="Gene3D" id="1.10.510.10">
    <property type="entry name" value="Transferase(Phosphotransferase) domain 1"/>
    <property type="match status" value="1"/>
</dbReference>
<dbReference type="PROSITE" id="PS51285">
    <property type="entry name" value="AGC_KINASE_CTER"/>
    <property type="match status" value="1"/>
</dbReference>
<keyword evidence="6" id="KW-0418">Kinase</keyword>
<dbReference type="InterPro" id="IPR008271">
    <property type="entry name" value="Ser/Thr_kinase_AS"/>
</dbReference>
<evidence type="ECO:0000313" key="13">
    <source>
        <dbReference type="EMBL" id="GMH92413.1"/>
    </source>
</evidence>
<dbReference type="Proteomes" id="UP001165160">
    <property type="component" value="Unassembled WGS sequence"/>
</dbReference>
<feature type="region of interest" description="Disordered" evidence="9">
    <location>
        <begin position="1"/>
        <end position="41"/>
    </location>
</feature>
<feature type="region of interest" description="Disordered" evidence="9">
    <location>
        <begin position="181"/>
        <end position="205"/>
    </location>
</feature>
<dbReference type="SMART" id="SM00220">
    <property type="entry name" value="S_TKc"/>
    <property type="match status" value="1"/>
</dbReference>
<dbReference type="InterPro" id="IPR045270">
    <property type="entry name" value="STKc_AGC"/>
</dbReference>
<evidence type="ECO:0000259" key="12">
    <source>
        <dbReference type="PROSITE" id="PS51285"/>
    </source>
</evidence>
<dbReference type="CDD" id="cd06093">
    <property type="entry name" value="PX_domain"/>
    <property type="match status" value="1"/>
</dbReference>
<dbReference type="FunFam" id="1.10.510.10:FF:000008">
    <property type="entry name" value="Non-specific serine/threonine protein kinase"/>
    <property type="match status" value="1"/>
</dbReference>
<gene>
    <name evidence="13" type="ORF">TrVE_jg3637</name>
</gene>
<protein>
    <recommendedName>
        <fullName evidence="15">AGC protein kinase</fullName>
    </recommendedName>
</protein>
<proteinExistence type="inferred from homology"/>
<keyword evidence="7 8" id="KW-0067">ATP-binding</keyword>
<accession>A0A9W7EWH5</accession>
<dbReference type="InterPro" id="IPR000961">
    <property type="entry name" value="AGC-kinase_C"/>
</dbReference>
<evidence type="ECO:0000256" key="8">
    <source>
        <dbReference type="PROSITE-ProRule" id="PRU10141"/>
    </source>
</evidence>
<dbReference type="Gene3D" id="3.30.200.20">
    <property type="entry name" value="Phosphorylase Kinase, domain 1"/>
    <property type="match status" value="1"/>
</dbReference>
<evidence type="ECO:0000259" key="11">
    <source>
        <dbReference type="PROSITE" id="PS50195"/>
    </source>
</evidence>
<dbReference type="SUPFAM" id="SSF64268">
    <property type="entry name" value="PX domain"/>
    <property type="match status" value="1"/>
</dbReference>
<comment type="caution">
    <text evidence="13">The sequence shown here is derived from an EMBL/GenBank/DDBJ whole genome shotgun (WGS) entry which is preliminary data.</text>
</comment>
<dbReference type="InterPro" id="IPR001683">
    <property type="entry name" value="PX_dom"/>
</dbReference>
<comment type="similarity">
    <text evidence="1">Belongs to the protein kinase superfamily. AGC Ser/Thr protein kinase family.</text>
</comment>
<keyword evidence="14" id="KW-1185">Reference proteome</keyword>
<reference evidence="14" key="1">
    <citation type="journal article" date="2023" name="Commun. Biol.">
        <title>Genome analysis of Parmales, the sister group of diatoms, reveals the evolutionary specialization of diatoms from phago-mixotrophs to photoautotrophs.</title>
        <authorList>
            <person name="Ban H."/>
            <person name="Sato S."/>
            <person name="Yoshikawa S."/>
            <person name="Yamada K."/>
            <person name="Nakamura Y."/>
            <person name="Ichinomiya M."/>
            <person name="Sato N."/>
            <person name="Blanc-Mathieu R."/>
            <person name="Endo H."/>
            <person name="Kuwata A."/>
            <person name="Ogata H."/>
        </authorList>
    </citation>
    <scope>NUCLEOTIDE SEQUENCE [LARGE SCALE GENOMIC DNA]</scope>
    <source>
        <strain evidence="14">NIES 3699</strain>
    </source>
</reference>
<dbReference type="InterPro" id="IPR017441">
    <property type="entry name" value="Protein_kinase_ATP_BS"/>
</dbReference>
<organism evidence="13 14">
    <name type="scientific">Triparma verrucosa</name>
    <dbReference type="NCBI Taxonomy" id="1606542"/>
    <lineage>
        <taxon>Eukaryota</taxon>
        <taxon>Sar</taxon>
        <taxon>Stramenopiles</taxon>
        <taxon>Ochrophyta</taxon>
        <taxon>Bolidophyceae</taxon>
        <taxon>Parmales</taxon>
        <taxon>Triparmaceae</taxon>
        <taxon>Triparma</taxon>
    </lineage>
</organism>
<dbReference type="EMBL" id="BRXX01000128">
    <property type="protein sequence ID" value="GMH92413.1"/>
    <property type="molecule type" value="Genomic_DNA"/>
</dbReference>
<dbReference type="InterPro" id="IPR036871">
    <property type="entry name" value="PX_dom_sf"/>
</dbReference>
<evidence type="ECO:0008006" key="15">
    <source>
        <dbReference type="Google" id="ProtNLM"/>
    </source>
</evidence>